<dbReference type="RefSeq" id="WP_158983843.1">
    <property type="nucleotide sequence ID" value="NZ_BAABKY010000006.1"/>
</dbReference>
<organism evidence="2 3">
    <name type="scientific">Lysobacter panacisoli</name>
    <dbReference type="NCBI Taxonomy" id="1255263"/>
    <lineage>
        <taxon>Bacteria</taxon>
        <taxon>Pseudomonadati</taxon>
        <taxon>Pseudomonadota</taxon>
        <taxon>Gammaproteobacteria</taxon>
        <taxon>Lysobacterales</taxon>
        <taxon>Lysobacteraceae</taxon>
        <taxon>Lysobacter</taxon>
    </lineage>
</organism>
<keyword evidence="3" id="KW-1185">Reference proteome</keyword>
<gene>
    <name evidence="2" type="ORF">GCM10025759_35270</name>
</gene>
<accession>A0ABP9LU92</accession>
<feature type="chain" id="PRO_5045276491" evidence="1">
    <location>
        <begin position="23"/>
        <end position="101"/>
    </location>
</feature>
<evidence type="ECO:0000256" key="1">
    <source>
        <dbReference type="SAM" id="SignalP"/>
    </source>
</evidence>
<keyword evidence="1" id="KW-0732">Signal</keyword>
<feature type="signal peptide" evidence="1">
    <location>
        <begin position="1"/>
        <end position="22"/>
    </location>
</feature>
<evidence type="ECO:0000313" key="3">
    <source>
        <dbReference type="Proteomes" id="UP001501083"/>
    </source>
</evidence>
<protein>
    <submittedName>
        <fullName evidence="2">Uncharacterized protein</fullName>
    </submittedName>
</protein>
<name>A0ABP9LU92_9GAMM</name>
<evidence type="ECO:0000313" key="2">
    <source>
        <dbReference type="EMBL" id="GAA5082941.1"/>
    </source>
</evidence>
<dbReference type="EMBL" id="BAABKY010000006">
    <property type="protein sequence ID" value="GAA5082941.1"/>
    <property type="molecule type" value="Genomic_DNA"/>
</dbReference>
<reference evidence="3" key="1">
    <citation type="journal article" date="2019" name="Int. J. Syst. Evol. Microbiol.">
        <title>The Global Catalogue of Microorganisms (GCM) 10K type strain sequencing project: providing services to taxonomists for standard genome sequencing and annotation.</title>
        <authorList>
            <consortium name="The Broad Institute Genomics Platform"/>
            <consortium name="The Broad Institute Genome Sequencing Center for Infectious Disease"/>
            <person name="Wu L."/>
            <person name="Ma J."/>
        </authorList>
    </citation>
    <scope>NUCLEOTIDE SEQUENCE [LARGE SCALE GENOMIC DNA]</scope>
    <source>
        <strain evidence="3">JCM 19212</strain>
    </source>
</reference>
<comment type="caution">
    <text evidence="2">The sequence shown here is derived from an EMBL/GenBank/DDBJ whole genome shotgun (WGS) entry which is preliminary data.</text>
</comment>
<sequence length="101" mass="10629">MKQFVVAVLLLAGLLGSGAGMAQQYQCVLVCNPPRVYCVPAGSPLPPIVNICKPYQMGAATETSALTAPSQAAATTPQSACQAQSTFNEDTQSYEWQMVCD</sequence>
<dbReference type="Proteomes" id="UP001501083">
    <property type="component" value="Unassembled WGS sequence"/>
</dbReference>
<proteinExistence type="predicted"/>